<feature type="transmembrane region" description="Helical" evidence="14">
    <location>
        <begin position="286"/>
        <end position="303"/>
    </location>
</feature>
<feature type="transmembrane region" description="Helical" evidence="14">
    <location>
        <begin position="125"/>
        <end position="143"/>
    </location>
</feature>
<evidence type="ECO:0000313" key="15">
    <source>
        <dbReference type="EMBL" id="CAL1403958.1"/>
    </source>
</evidence>
<sequence>MAAITTFAAVRATSIWMTSSPRRERSPQFPAFSPAPRKSLFSGLLLVPAPVSRTVTTLAVERSDAGNYDGSRTEQQASIFERILSFSERLLNFAASNFLPLALITAVACGMVNPAPGCYAHKYSLSKFATFGIFFIAGMKLKGEEISAVAEAWPVGLFGLTSILLLGPLVSTLILQVQLAPQEFATGLALFSCMPTTLSSGVALTQLVGGNSALALTMTVISNLLGIITVPFWISKLLASGFGVSIPVRQLFWNLTLMLLVPLLFGKVARNSIKGLGTYVDQNRKIFTTTSIILLSLTPWMQVSKARHLLLAVKVQVFFKAIAMGILLHLALLGLNLIAIRALSAGLGGTESVFAEKKNSRTLLLVCSQKALLIVVTVVEQLNGALGQSGLLVLPCIAAHINQVVIDSILVNFWIRKDQSPDRTKEV</sequence>
<evidence type="ECO:0000256" key="7">
    <source>
        <dbReference type="ARBA" id="ARBA00022640"/>
    </source>
</evidence>
<keyword evidence="16" id="KW-1185">Reference proteome</keyword>
<dbReference type="PANTHER" id="PTHR18640:SF12">
    <property type="entry name" value="SODIUM_METABOLITE COTRANSPORTER BASS4, CHLOROPLASTIC ISOFORM X1-RELATED"/>
    <property type="match status" value="1"/>
</dbReference>
<feature type="transmembrane region" description="Helical" evidence="14">
    <location>
        <begin position="246"/>
        <end position="265"/>
    </location>
</feature>
<organism evidence="15 16">
    <name type="scientific">Linum trigynum</name>
    <dbReference type="NCBI Taxonomy" id="586398"/>
    <lineage>
        <taxon>Eukaryota</taxon>
        <taxon>Viridiplantae</taxon>
        <taxon>Streptophyta</taxon>
        <taxon>Embryophyta</taxon>
        <taxon>Tracheophyta</taxon>
        <taxon>Spermatophyta</taxon>
        <taxon>Magnoliopsida</taxon>
        <taxon>eudicotyledons</taxon>
        <taxon>Gunneridae</taxon>
        <taxon>Pentapetalae</taxon>
        <taxon>rosids</taxon>
        <taxon>fabids</taxon>
        <taxon>Malpighiales</taxon>
        <taxon>Linaceae</taxon>
        <taxon>Linum</taxon>
    </lineage>
</organism>
<keyword evidence="5" id="KW-0813">Transport</keyword>
<evidence type="ECO:0000256" key="8">
    <source>
        <dbReference type="ARBA" id="ARBA00022692"/>
    </source>
</evidence>
<evidence type="ECO:0000256" key="6">
    <source>
        <dbReference type="ARBA" id="ARBA00022528"/>
    </source>
</evidence>
<keyword evidence="8 14" id="KW-0812">Transmembrane</keyword>
<dbReference type="InterPro" id="IPR016833">
    <property type="entry name" value="Put_Na-Bile_cotransptr"/>
</dbReference>
<gene>
    <name evidence="15" type="ORF">LTRI10_LOCUS43852</name>
</gene>
<feature type="transmembrane region" description="Helical" evidence="14">
    <location>
        <begin position="213"/>
        <end position="234"/>
    </location>
</feature>
<dbReference type="Pfam" id="PF13593">
    <property type="entry name" value="SBF_like"/>
    <property type="match status" value="1"/>
</dbReference>
<keyword evidence="11 14" id="KW-0472">Membrane</keyword>
<dbReference type="PANTHER" id="PTHR18640">
    <property type="entry name" value="SOLUTE CARRIER FAMILY 10 MEMBER 7"/>
    <property type="match status" value="1"/>
</dbReference>
<evidence type="ECO:0000256" key="2">
    <source>
        <dbReference type="ARBA" id="ARBA00004119"/>
    </source>
</evidence>
<evidence type="ECO:0000256" key="3">
    <source>
        <dbReference type="ARBA" id="ARBA00004141"/>
    </source>
</evidence>
<feature type="transmembrane region" description="Helical" evidence="14">
    <location>
        <begin position="184"/>
        <end position="204"/>
    </location>
</feature>
<keyword evidence="9" id="KW-0809">Transit peptide</keyword>
<comment type="function">
    <text evidence="1">May function as sodium-coupled metabolite transporter across the chloroplast envelope.</text>
</comment>
<keyword evidence="10 14" id="KW-1133">Transmembrane helix</keyword>
<accession>A0AAV2G2D7</accession>
<proteinExistence type="inferred from homology"/>
<dbReference type="InterPro" id="IPR038770">
    <property type="entry name" value="Na+/solute_symporter_sf"/>
</dbReference>
<evidence type="ECO:0000256" key="14">
    <source>
        <dbReference type="SAM" id="Phobius"/>
    </source>
</evidence>
<comment type="similarity">
    <text evidence="4">Belongs to the bile acid:sodium symporter (BASS) (TC 2.A.28) family.</text>
</comment>
<dbReference type="Proteomes" id="UP001497516">
    <property type="component" value="Chromosome 7"/>
</dbReference>
<name>A0AAV2G2D7_9ROSI</name>
<dbReference type="EMBL" id="OZ034820">
    <property type="protein sequence ID" value="CAL1403958.1"/>
    <property type="molecule type" value="Genomic_DNA"/>
</dbReference>
<keyword evidence="6" id="KW-0150">Chloroplast</keyword>
<protein>
    <recommendedName>
        <fullName evidence="12">Probable sodium/metabolite cotransporter BASS4, chloroplastic</fullName>
    </recommendedName>
    <alternativeName>
        <fullName evidence="13">Bile acid-sodium symporter family protein 4</fullName>
    </alternativeName>
</protein>
<evidence type="ECO:0000256" key="4">
    <source>
        <dbReference type="ARBA" id="ARBA00006528"/>
    </source>
</evidence>
<evidence type="ECO:0000313" key="16">
    <source>
        <dbReference type="Proteomes" id="UP001497516"/>
    </source>
</evidence>
<dbReference type="FunFam" id="1.20.1530.20:FF:000021">
    <property type="entry name" value="Probable sodium/metabolite cotransporter BASS4, chloroplastic"/>
    <property type="match status" value="1"/>
</dbReference>
<feature type="transmembrane region" description="Helical" evidence="14">
    <location>
        <begin position="155"/>
        <end position="178"/>
    </location>
</feature>
<dbReference type="GO" id="GO:0009941">
    <property type="term" value="C:chloroplast envelope"/>
    <property type="evidence" value="ECO:0007669"/>
    <property type="project" value="UniProtKB-SubCell"/>
</dbReference>
<feature type="transmembrane region" description="Helical" evidence="14">
    <location>
        <begin position="315"/>
        <end position="340"/>
    </location>
</feature>
<comment type="subcellular location">
    <subcellularLocation>
        <location evidence="3">Membrane</location>
        <topology evidence="3">Multi-pass membrane protein</topology>
    </subcellularLocation>
    <subcellularLocation>
        <location evidence="2">Plastid</location>
        <location evidence="2">Chloroplast envelope</location>
    </subcellularLocation>
</comment>
<evidence type="ECO:0000256" key="13">
    <source>
        <dbReference type="ARBA" id="ARBA00076034"/>
    </source>
</evidence>
<keyword evidence="7" id="KW-0934">Plastid</keyword>
<dbReference type="GO" id="GO:0016020">
    <property type="term" value="C:membrane"/>
    <property type="evidence" value="ECO:0007669"/>
    <property type="project" value="UniProtKB-SubCell"/>
</dbReference>
<reference evidence="15 16" key="1">
    <citation type="submission" date="2024-04" db="EMBL/GenBank/DDBJ databases">
        <authorList>
            <person name="Fracassetti M."/>
        </authorList>
    </citation>
    <scope>NUCLEOTIDE SEQUENCE [LARGE SCALE GENOMIC DNA]</scope>
</reference>
<evidence type="ECO:0000256" key="11">
    <source>
        <dbReference type="ARBA" id="ARBA00023136"/>
    </source>
</evidence>
<dbReference type="Gene3D" id="1.20.1530.20">
    <property type="match status" value="1"/>
</dbReference>
<evidence type="ECO:0000256" key="10">
    <source>
        <dbReference type="ARBA" id="ARBA00022989"/>
    </source>
</evidence>
<evidence type="ECO:0000256" key="9">
    <source>
        <dbReference type="ARBA" id="ARBA00022946"/>
    </source>
</evidence>
<evidence type="ECO:0000256" key="5">
    <source>
        <dbReference type="ARBA" id="ARBA00022448"/>
    </source>
</evidence>
<evidence type="ECO:0000256" key="12">
    <source>
        <dbReference type="ARBA" id="ARBA00067138"/>
    </source>
</evidence>
<feature type="transmembrane region" description="Helical" evidence="14">
    <location>
        <begin position="90"/>
        <end position="113"/>
    </location>
</feature>
<evidence type="ECO:0000256" key="1">
    <source>
        <dbReference type="ARBA" id="ARBA00003198"/>
    </source>
</evidence>
<dbReference type="AlphaFoldDB" id="A0AAV2G2D7"/>